<dbReference type="InterPro" id="IPR000276">
    <property type="entry name" value="GPCR_Rhodpsn"/>
</dbReference>
<feature type="transmembrane region" description="Helical" evidence="8">
    <location>
        <begin position="111"/>
        <end position="130"/>
    </location>
</feature>
<feature type="transmembrane region" description="Helical" evidence="8">
    <location>
        <begin position="266"/>
        <end position="292"/>
    </location>
</feature>
<evidence type="ECO:0000259" key="9">
    <source>
        <dbReference type="PROSITE" id="PS50262"/>
    </source>
</evidence>
<name>A0A3M7PKF4_BRAPC</name>
<evidence type="ECO:0000256" key="2">
    <source>
        <dbReference type="ARBA" id="ARBA00022692"/>
    </source>
</evidence>
<dbReference type="PROSITE" id="PS50262">
    <property type="entry name" value="G_PROTEIN_RECEP_F1_2"/>
    <property type="match status" value="1"/>
</dbReference>
<comment type="caution">
    <text evidence="10">The sequence shown here is derived from an EMBL/GenBank/DDBJ whole genome shotgun (WGS) entry which is preliminary data.</text>
</comment>
<evidence type="ECO:0000256" key="6">
    <source>
        <dbReference type="ARBA" id="ARBA00023170"/>
    </source>
</evidence>
<dbReference type="PRINTS" id="PR00237">
    <property type="entry name" value="GPCRRHODOPSN"/>
</dbReference>
<keyword evidence="6 10" id="KW-0675">Receptor</keyword>
<feature type="transmembrane region" description="Helical" evidence="8">
    <location>
        <begin position="364"/>
        <end position="383"/>
    </location>
</feature>
<dbReference type="SUPFAM" id="SSF81321">
    <property type="entry name" value="Family A G protein-coupled receptor-like"/>
    <property type="match status" value="1"/>
</dbReference>
<organism evidence="10 11">
    <name type="scientific">Brachionus plicatilis</name>
    <name type="common">Marine rotifer</name>
    <name type="synonym">Brachionus muelleri</name>
    <dbReference type="NCBI Taxonomy" id="10195"/>
    <lineage>
        <taxon>Eukaryota</taxon>
        <taxon>Metazoa</taxon>
        <taxon>Spiralia</taxon>
        <taxon>Gnathifera</taxon>
        <taxon>Rotifera</taxon>
        <taxon>Eurotatoria</taxon>
        <taxon>Monogononta</taxon>
        <taxon>Pseudotrocha</taxon>
        <taxon>Ploima</taxon>
        <taxon>Brachionidae</taxon>
        <taxon>Brachionus</taxon>
    </lineage>
</organism>
<feature type="transmembrane region" description="Helical" evidence="8">
    <location>
        <begin position="186"/>
        <end position="205"/>
    </location>
</feature>
<protein>
    <submittedName>
        <fullName evidence="10">FMRFamide receptor-like</fullName>
    </submittedName>
</protein>
<proteinExistence type="predicted"/>
<dbReference type="Pfam" id="PF00001">
    <property type="entry name" value="7tm_1"/>
    <property type="match status" value="1"/>
</dbReference>
<keyword evidence="11" id="KW-1185">Reference proteome</keyword>
<sequence length="421" mass="49398">MKSAKLDMFPLLFSSNHSNSLFEDEEERYPTNQLSTILLSIIITVGVVGNSFNIIVFSKKKMRQGSTFRFLLYLSIADLLVLLVCSSEALARFGFQIEIRSYSLFICKLHTFLTYFLTQISSVILMVISIDRALVITNKNLVPFCFKTSKNQKKTSSLISFDRSNIYSHKFQFNCLISENLHRVDLVILFIMLFLAILNVHYFFFIDLSLKSDIMGDFEPKMVQIRANNSIENSSKKIILLPFRDETMYICFPLPHSLYSYFLNYIWLWIDICVYSLVPFIVMSVCSSIILIRIHKKSKNYFNHLINKNSECQKSNFYKRLRRNRQLLYMLLLTNFYFLLSQLPYCILFVLYKGKTSDNSFGQPLVHFLLYSNNAINFLLYGLSSQRYREELFGMCFKKSRKRNSTENKYLSVALQTNMNE</sequence>
<evidence type="ECO:0000256" key="7">
    <source>
        <dbReference type="ARBA" id="ARBA00023224"/>
    </source>
</evidence>
<keyword evidence="2 8" id="KW-0812">Transmembrane</keyword>
<evidence type="ECO:0000256" key="4">
    <source>
        <dbReference type="ARBA" id="ARBA00023040"/>
    </source>
</evidence>
<dbReference type="PANTHER" id="PTHR24243">
    <property type="entry name" value="G-PROTEIN COUPLED RECEPTOR"/>
    <property type="match status" value="1"/>
</dbReference>
<dbReference type="STRING" id="10195.A0A3M7PKF4"/>
<dbReference type="AlphaFoldDB" id="A0A3M7PKF4"/>
<evidence type="ECO:0000256" key="5">
    <source>
        <dbReference type="ARBA" id="ARBA00023136"/>
    </source>
</evidence>
<feature type="transmembrane region" description="Helical" evidence="8">
    <location>
        <begin position="327"/>
        <end position="352"/>
    </location>
</feature>
<dbReference type="EMBL" id="REGN01010145">
    <property type="protein sequence ID" value="RMZ99596.1"/>
    <property type="molecule type" value="Genomic_DNA"/>
</dbReference>
<accession>A0A3M7PKF4</accession>
<dbReference type="GO" id="GO:0005886">
    <property type="term" value="C:plasma membrane"/>
    <property type="evidence" value="ECO:0007669"/>
    <property type="project" value="TreeGrafter"/>
</dbReference>
<comment type="subcellular location">
    <subcellularLocation>
        <location evidence="1">Membrane</location>
        <topology evidence="1">Multi-pass membrane protein</topology>
    </subcellularLocation>
</comment>
<keyword evidence="7" id="KW-0807">Transducer</keyword>
<dbReference type="PANTHER" id="PTHR24243:SF208">
    <property type="entry name" value="PYROKININ-1 RECEPTOR"/>
    <property type="match status" value="1"/>
</dbReference>
<dbReference type="InterPro" id="IPR017452">
    <property type="entry name" value="GPCR_Rhodpsn_7TM"/>
</dbReference>
<evidence type="ECO:0000256" key="8">
    <source>
        <dbReference type="SAM" id="Phobius"/>
    </source>
</evidence>
<feature type="transmembrane region" description="Helical" evidence="8">
    <location>
        <begin position="37"/>
        <end position="58"/>
    </location>
</feature>
<evidence type="ECO:0000256" key="3">
    <source>
        <dbReference type="ARBA" id="ARBA00022989"/>
    </source>
</evidence>
<evidence type="ECO:0000256" key="1">
    <source>
        <dbReference type="ARBA" id="ARBA00004141"/>
    </source>
</evidence>
<keyword evidence="3 8" id="KW-1133">Transmembrane helix</keyword>
<dbReference type="GO" id="GO:0004930">
    <property type="term" value="F:G protein-coupled receptor activity"/>
    <property type="evidence" value="ECO:0007669"/>
    <property type="project" value="UniProtKB-KW"/>
</dbReference>
<dbReference type="OrthoDB" id="9990906at2759"/>
<dbReference type="Proteomes" id="UP000276133">
    <property type="component" value="Unassembled WGS sequence"/>
</dbReference>
<feature type="transmembrane region" description="Helical" evidence="8">
    <location>
        <begin position="70"/>
        <end position="91"/>
    </location>
</feature>
<feature type="domain" description="G-protein coupled receptors family 1 profile" evidence="9">
    <location>
        <begin position="49"/>
        <end position="381"/>
    </location>
</feature>
<keyword evidence="4" id="KW-0297">G-protein coupled receptor</keyword>
<evidence type="ECO:0000313" key="10">
    <source>
        <dbReference type="EMBL" id="RMZ99596.1"/>
    </source>
</evidence>
<gene>
    <name evidence="10" type="ORF">BpHYR1_023690</name>
</gene>
<evidence type="ECO:0000313" key="11">
    <source>
        <dbReference type="Proteomes" id="UP000276133"/>
    </source>
</evidence>
<dbReference type="Gene3D" id="1.20.1070.10">
    <property type="entry name" value="Rhodopsin 7-helix transmembrane proteins"/>
    <property type="match status" value="1"/>
</dbReference>
<reference evidence="10 11" key="1">
    <citation type="journal article" date="2018" name="Sci. Rep.">
        <title>Genomic signatures of local adaptation to the degree of environmental predictability in rotifers.</title>
        <authorList>
            <person name="Franch-Gras L."/>
            <person name="Hahn C."/>
            <person name="Garcia-Roger E.M."/>
            <person name="Carmona M.J."/>
            <person name="Serra M."/>
            <person name="Gomez A."/>
        </authorList>
    </citation>
    <scope>NUCLEOTIDE SEQUENCE [LARGE SCALE GENOMIC DNA]</scope>
    <source>
        <strain evidence="10">HYR1</strain>
    </source>
</reference>
<keyword evidence="5 8" id="KW-0472">Membrane</keyword>